<name>A0A7C9JEB9_9BACT</name>
<dbReference type="PANTHER" id="PTHR39087:SF2">
    <property type="entry name" value="UPF0104 MEMBRANE PROTEIN MJ1595"/>
    <property type="match status" value="1"/>
</dbReference>
<dbReference type="GO" id="GO:0005886">
    <property type="term" value="C:plasma membrane"/>
    <property type="evidence" value="ECO:0007669"/>
    <property type="project" value="UniProtKB-SubCell"/>
</dbReference>
<keyword evidence="3 6" id="KW-0812">Transmembrane</keyword>
<evidence type="ECO:0000256" key="4">
    <source>
        <dbReference type="ARBA" id="ARBA00022989"/>
    </source>
</evidence>
<evidence type="ECO:0000313" key="7">
    <source>
        <dbReference type="EMBL" id="NBI35181.1"/>
    </source>
</evidence>
<feature type="transmembrane region" description="Helical" evidence="6">
    <location>
        <begin position="255"/>
        <end position="277"/>
    </location>
</feature>
<evidence type="ECO:0000256" key="2">
    <source>
        <dbReference type="ARBA" id="ARBA00022475"/>
    </source>
</evidence>
<feature type="transmembrane region" description="Helical" evidence="6">
    <location>
        <begin position="289"/>
        <end position="308"/>
    </location>
</feature>
<reference evidence="7" key="1">
    <citation type="submission" date="2018-08" db="EMBL/GenBank/DDBJ databases">
        <title>Murine metabolic-syndrome-specific gut microbial biobank.</title>
        <authorList>
            <person name="Liu C."/>
        </authorList>
    </citation>
    <scope>NUCLEOTIDE SEQUENCE [LARGE SCALE GENOMIC DNA]</scope>
    <source>
        <strain evidence="7">Z82</strain>
    </source>
</reference>
<dbReference type="NCBIfam" id="TIGR00374">
    <property type="entry name" value="flippase-like domain"/>
    <property type="match status" value="1"/>
</dbReference>
<gene>
    <name evidence="7" type="ORF">D1639_09130</name>
</gene>
<accession>A0A7C9JEB9</accession>
<dbReference type="EMBL" id="QWKH01000083">
    <property type="protein sequence ID" value="NBI35181.1"/>
    <property type="molecule type" value="Genomic_DNA"/>
</dbReference>
<keyword evidence="4 6" id="KW-1133">Transmembrane helix</keyword>
<feature type="transmembrane region" description="Helical" evidence="6">
    <location>
        <begin position="125"/>
        <end position="146"/>
    </location>
</feature>
<evidence type="ECO:0000256" key="1">
    <source>
        <dbReference type="ARBA" id="ARBA00004651"/>
    </source>
</evidence>
<feature type="transmembrane region" description="Helical" evidence="6">
    <location>
        <begin position="314"/>
        <end position="332"/>
    </location>
</feature>
<keyword evidence="2" id="KW-1003">Cell membrane</keyword>
<sequence>MQKNARKLLVAVVFVAMLAVVLVHGKNADAVLRDIREGQTAFLAVAIALQVCKYVCQGMAYRGSFAAVGSRMRFGEGFKLVFETFFVDTIAPSMNVSGEALVVEQATKRGDSTGAATAGALLMQAAVNAGFVVIMVAGFAVLAATVGLQPGIIALGLAAVVTVGGMVAAMAVAAVRPKLVLKLAAPFVKAADKLAARFRKGPFDTSVAGAVNSYASAAVLVKSHRAQALLAVLWCALGSACELGCFASVCLAFNIHVPAVWVCGYVVATLAAMVSIVPQGVGIVEAASVVVFTLFGVHQATGLTAIAVYRAFVFWLPFLAGALVMGASKLHGKREAERTRK</sequence>
<protein>
    <submittedName>
        <fullName evidence="7">UPF0104 family protein</fullName>
    </submittedName>
</protein>
<feature type="transmembrane region" description="Helical" evidence="6">
    <location>
        <begin position="228"/>
        <end position="249"/>
    </location>
</feature>
<comment type="subcellular location">
    <subcellularLocation>
        <location evidence="1">Cell membrane</location>
        <topology evidence="1">Multi-pass membrane protein</topology>
    </subcellularLocation>
</comment>
<feature type="transmembrane region" description="Helical" evidence="6">
    <location>
        <begin position="152"/>
        <end position="175"/>
    </location>
</feature>
<keyword evidence="5 6" id="KW-0472">Membrane</keyword>
<dbReference type="AlphaFoldDB" id="A0A7C9JEB9"/>
<comment type="caution">
    <text evidence="7">The sequence shown here is derived from an EMBL/GenBank/DDBJ whole genome shotgun (WGS) entry which is preliminary data.</text>
</comment>
<evidence type="ECO:0000256" key="6">
    <source>
        <dbReference type="SAM" id="Phobius"/>
    </source>
</evidence>
<proteinExistence type="predicted"/>
<feature type="transmembrane region" description="Helical" evidence="6">
    <location>
        <begin position="41"/>
        <end position="61"/>
    </location>
</feature>
<evidence type="ECO:0000256" key="5">
    <source>
        <dbReference type="ARBA" id="ARBA00023136"/>
    </source>
</evidence>
<dbReference type="InterPro" id="IPR022791">
    <property type="entry name" value="L-PG_synthase/AglD"/>
</dbReference>
<organism evidence="7">
    <name type="scientific">Muribaculaceae bacterium Z82</name>
    <dbReference type="NCBI Taxonomy" id="2304548"/>
    <lineage>
        <taxon>Bacteria</taxon>
        <taxon>Pseudomonadati</taxon>
        <taxon>Bacteroidota</taxon>
        <taxon>Bacteroidia</taxon>
        <taxon>Bacteroidales</taxon>
        <taxon>Muribaculaceae</taxon>
    </lineage>
</organism>
<dbReference type="PANTHER" id="PTHR39087">
    <property type="entry name" value="UPF0104 MEMBRANE PROTEIN MJ1595"/>
    <property type="match status" value="1"/>
</dbReference>
<dbReference type="Pfam" id="PF03706">
    <property type="entry name" value="LPG_synthase_TM"/>
    <property type="match status" value="1"/>
</dbReference>
<evidence type="ECO:0000256" key="3">
    <source>
        <dbReference type="ARBA" id="ARBA00022692"/>
    </source>
</evidence>